<organism evidence="3 4">
    <name type="scientific">Clostridium gasigenes</name>
    <dbReference type="NCBI Taxonomy" id="94869"/>
    <lineage>
        <taxon>Bacteria</taxon>
        <taxon>Bacillati</taxon>
        <taxon>Bacillota</taxon>
        <taxon>Clostridia</taxon>
        <taxon>Eubacteriales</taxon>
        <taxon>Clostridiaceae</taxon>
        <taxon>Clostridium</taxon>
    </lineage>
</organism>
<evidence type="ECO:0000313" key="4">
    <source>
        <dbReference type="Proteomes" id="UP000585258"/>
    </source>
</evidence>
<dbReference type="Proteomes" id="UP000585258">
    <property type="component" value="Unassembled WGS sequence"/>
</dbReference>
<proteinExistence type="predicted"/>
<dbReference type="RefSeq" id="WP_185163171.1">
    <property type="nucleotide sequence ID" value="NZ_JACKWY010000001.1"/>
</dbReference>
<name>A0A7X0VPI3_9CLOT</name>
<protein>
    <submittedName>
        <fullName evidence="3">DUF4179 domain-containing protein</fullName>
    </submittedName>
</protein>
<dbReference type="Gene3D" id="2.60.40.1630">
    <property type="entry name" value="bacillus anthracis domain"/>
    <property type="match status" value="1"/>
</dbReference>
<accession>A0A7X0VPI3</accession>
<dbReference type="Pfam" id="PF13786">
    <property type="entry name" value="DUF4179"/>
    <property type="match status" value="1"/>
</dbReference>
<dbReference type="EMBL" id="JACKWY010000001">
    <property type="protein sequence ID" value="MBB6713342.1"/>
    <property type="molecule type" value="Genomic_DNA"/>
</dbReference>
<feature type="transmembrane region" description="Helical" evidence="1">
    <location>
        <begin position="38"/>
        <end position="59"/>
    </location>
</feature>
<keyword evidence="1" id="KW-1133">Transmembrane helix</keyword>
<sequence>MDENIKELIKIPEGLDNAILKGFEDGKKKNKGKKRINIIKRSTIAAAVAIASITVVGVVNPKIVSAIPIVNRVFGYFDNSGIGYSIDKYEELGEVINKTIDKNGTKITLDQILVDDNTFIASFTVESEKLRGFEDLKNPGDFFNPDARLSINGETPESWGSTVSIISETKGAVVFKADISTMNLKNDLEIDFNIRNIERGRNTITKGNFKYKIKTVKGIESETYVGDGKVKVDGGEIWVDSLVKTPVSNLLTINGKYETLELDNLEYIIRDNKGNELITDGLGGHSDVEGNYQRKIKILSDLSNVEYIEILQYERAEEKSIRREMNGINRPLLICTETSTDNINRKEEVISREPTKEELDRGYGLPSVQYALNIDRSKSFMQIDDLKGKVIKTSDNSDVTITNVEADDKATKISMKIEGSYNYKNLSSLVIFDEDMNDTCTWEGHRGAIIENIETKEFSMTLGAIDKSEKYTIGIPMEKESKYNEESKIVVSLKR</sequence>
<dbReference type="AlphaFoldDB" id="A0A7X0VPI3"/>
<reference evidence="3 4" key="1">
    <citation type="submission" date="2020-08" db="EMBL/GenBank/DDBJ databases">
        <title>Clostridia isolated from Swiss meat.</title>
        <authorList>
            <person name="Wambui J."/>
            <person name="Stevens M.J.A."/>
            <person name="Stephan R."/>
        </authorList>
    </citation>
    <scope>NUCLEOTIDE SEQUENCE [LARGE SCALE GENOMIC DNA]</scope>
    <source>
        <strain evidence="3 4">CM001</strain>
    </source>
</reference>
<feature type="domain" description="DUF4179" evidence="2">
    <location>
        <begin position="37"/>
        <end position="127"/>
    </location>
</feature>
<evidence type="ECO:0000313" key="3">
    <source>
        <dbReference type="EMBL" id="MBB6713342.1"/>
    </source>
</evidence>
<evidence type="ECO:0000259" key="2">
    <source>
        <dbReference type="Pfam" id="PF13786"/>
    </source>
</evidence>
<keyword evidence="1" id="KW-0812">Transmembrane</keyword>
<gene>
    <name evidence="3" type="ORF">H7E68_01175</name>
</gene>
<keyword evidence="1" id="KW-0472">Membrane</keyword>
<evidence type="ECO:0000256" key="1">
    <source>
        <dbReference type="SAM" id="Phobius"/>
    </source>
</evidence>
<dbReference type="InterPro" id="IPR025436">
    <property type="entry name" value="DUF4179"/>
</dbReference>
<comment type="caution">
    <text evidence="3">The sequence shown here is derived from an EMBL/GenBank/DDBJ whole genome shotgun (WGS) entry which is preliminary data.</text>
</comment>